<accession>A0A9P9EUL5</accession>
<feature type="chain" id="PRO_5040216422" evidence="3">
    <location>
        <begin position="18"/>
        <end position="246"/>
    </location>
</feature>
<feature type="signal peptide" evidence="3">
    <location>
        <begin position="1"/>
        <end position="17"/>
    </location>
</feature>
<dbReference type="InterPro" id="IPR013319">
    <property type="entry name" value="GH11/12"/>
</dbReference>
<dbReference type="PANTHER" id="PTHR34002:SF9">
    <property type="entry name" value="XYLOGLUCAN-SPECIFIC ENDO-BETA-1,4-GLUCANASE A"/>
    <property type="match status" value="1"/>
</dbReference>
<reference evidence="4" key="1">
    <citation type="journal article" date="2021" name="Nat. Commun.">
        <title>Genetic determinants of endophytism in the Arabidopsis root mycobiome.</title>
        <authorList>
            <person name="Mesny F."/>
            <person name="Miyauchi S."/>
            <person name="Thiergart T."/>
            <person name="Pickel B."/>
            <person name="Atanasova L."/>
            <person name="Karlsson M."/>
            <person name="Huettel B."/>
            <person name="Barry K.W."/>
            <person name="Haridas S."/>
            <person name="Chen C."/>
            <person name="Bauer D."/>
            <person name="Andreopoulos W."/>
            <person name="Pangilinan J."/>
            <person name="LaButti K."/>
            <person name="Riley R."/>
            <person name="Lipzen A."/>
            <person name="Clum A."/>
            <person name="Drula E."/>
            <person name="Henrissat B."/>
            <person name="Kohler A."/>
            <person name="Grigoriev I.V."/>
            <person name="Martin F.M."/>
            <person name="Hacquard S."/>
        </authorList>
    </citation>
    <scope>NUCLEOTIDE SEQUENCE</scope>
    <source>
        <strain evidence="4">MPI-CAGE-AT-0021</strain>
    </source>
</reference>
<organism evidence="4 5">
    <name type="scientific">Dactylonectria estremocensis</name>
    <dbReference type="NCBI Taxonomy" id="1079267"/>
    <lineage>
        <taxon>Eukaryota</taxon>
        <taxon>Fungi</taxon>
        <taxon>Dikarya</taxon>
        <taxon>Ascomycota</taxon>
        <taxon>Pezizomycotina</taxon>
        <taxon>Sordariomycetes</taxon>
        <taxon>Hypocreomycetidae</taxon>
        <taxon>Hypocreales</taxon>
        <taxon>Nectriaceae</taxon>
        <taxon>Dactylonectria</taxon>
    </lineage>
</organism>
<evidence type="ECO:0000256" key="3">
    <source>
        <dbReference type="SAM" id="SignalP"/>
    </source>
</evidence>
<keyword evidence="2 4" id="KW-0378">Hydrolase</keyword>
<gene>
    <name evidence="4" type="ORF">B0J13DRAFT_321940</name>
</gene>
<keyword evidence="3" id="KW-0732">Signal</keyword>
<dbReference type="Proteomes" id="UP000717696">
    <property type="component" value="Unassembled WGS sequence"/>
</dbReference>
<dbReference type="Gene3D" id="2.60.120.180">
    <property type="match status" value="1"/>
</dbReference>
<protein>
    <submittedName>
        <fullName evidence="4">Glycoside hydrolase family 12 protein</fullName>
    </submittedName>
</protein>
<dbReference type="AlphaFoldDB" id="A0A9P9EUL5"/>
<dbReference type="EMBL" id="JAGMUU010000009">
    <property type="protein sequence ID" value="KAH7145401.1"/>
    <property type="molecule type" value="Genomic_DNA"/>
</dbReference>
<evidence type="ECO:0000256" key="2">
    <source>
        <dbReference type="RuleBase" id="RU361163"/>
    </source>
</evidence>
<sequence length="246" mass="26103">MKAQYLVPAVLATVAAASPTRTLQKRETTWCDNWGSLETGGFTIYHNNWGADQATSGSQCTTFDSITDSSVTWSTSWSWAGGSSSVKSYANVALEDVNLQLSAISSIPSTWTWTYTGTDIVANVAYDLWLASSAGGDNEYEIMIWLAALGGAGPISSTGSAVDTATIAGSSWDVYSGNNGEVDVFSFVATTDINSFDGDLNEFFTYLTTNQGISTSMYATSLQAGTEPFTGSDAVLDITEYTISVE</sequence>
<evidence type="ECO:0000313" key="4">
    <source>
        <dbReference type="EMBL" id="KAH7145401.1"/>
    </source>
</evidence>
<evidence type="ECO:0000256" key="1">
    <source>
        <dbReference type="ARBA" id="ARBA00005519"/>
    </source>
</evidence>
<evidence type="ECO:0000313" key="5">
    <source>
        <dbReference type="Proteomes" id="UP000717696"/>
    </source>
</evidence>
<comment type="similarity">
    <text evidence="1 2">Belongs to the glycosyl hydrolase 12 (cellulase H) family.</text>
</comment>
<keyword evidence="2" id="KW-0326">Glycosidase</keyword>
<dbReference type="SUPFAM" id="SSF49899">
    <property type="entry name" value="Concanavalin A-like lectins/glucanases"/>
    <property type="match status" value="1"/>
</dbReference>
<dbReference type="PANTHER" id="PTHR34002">
    <property type="entry name" value="BLR1656 PROTEIN"/>
    <property type="match status" value="1"/>
</dbReference>
<dbReference type="InterPro" id="IPR013320">
    <property type="entry name" value="ConA-like_dom_sf"/>
</dbReference>
<proteinExistence type="inferred from homology"/>
<dbReference type="GO" id="GO:0008810">
    <property type="term" value="F:cellulase activity"/>
    <property type="evidence" value="ECO:0007669"/>
    <property type="project" value="InterPro"/>
</dbReference>
<keyword evidence="2" id="KW-0119">Carbohydrate metabolism</keyword>
<comment type="caution">
    <text evidence="4">The sequence shown here is derived from an EMBL/GenBank/DDBJ whole genome shotgun (WGS) entry which is preliminary data.</text>
</comment>
<name>A0A9P9EUL5_9HYPO</name>
<dbReference type="InterPro" id="IPR002594">
    <property type="entry name" value="GH12"/>
</dbReference>
<keyword evidence="2" id="KW-0624">Polysaccharide degradation</keyword>
<dbReference type="Pfam" id="PF01670">
    <property type="entry name" value="Glyco_hydro_12"/>
    <property type="match status" value="1"/>
</dbReference>
<keyword evidence="5" id="KW-1185">Reference proteome</keyword>
<dbReference type="OrthoDB" id="5068991at2759"/>
<dbReference type="GO" id="GO:0000272">
    <property type="term" value="P:polysaccharide catabolic process"/>
    <property type="evidence" value="ECO:0007669"/>
    <property type="project" value="UniProtKB-KW"/>
</dbReference>